<accession>A0A9Q0FL62</accession>
<proteinExistence type="predicted"/>
<comment type="caution">
    <text evidence="1">The sequence shown here is derived from an EMBL/GenBank/DDBJ whole genome shotgun (WGS) entry which is preliminary data.</text>
</comment>
<gene>
    <name evidence="1" type="ORF">Tsubulata_021221</name>
</gene>
<reference evidence="1" key="1">
    <citation type="submission" date="2022-02" db="EMBL/GenBank/DDBJ databases">
        <authorList>
            <person name="Henning P.M."/>
            <person name="McCubbin A.G."/>
            <person name="Shore J.S."/>
        </authorList>
    </citation>
    <scope>NUCLEOTIDE SEQUENCE</scope>
    <source>
        <strain evidence="1">F60SS</strain>
        <tissue evidence="1">Leaves</tissue>
    </source>
</reference>
<dbReference type="Proteomes" id="UP001141552">
    <property type="component" value="Unassembled WGS sequence"/>
</dbReference>
<organism evidence="1 2">
    <name type="scientific">Turnera subulata</name>
    <dbReference type="NCBI Taxonomy" id="218843"/>
    <lineage>
        <taxon>Eukaryota</taxon>
        <taxon>Viridiplantae</taxon>
        <taxon>Streptophyta</taxon>
        <taxon>Embryophyta</taxon>
        <taxon>Tracheophyta</taxon>
        <taxon>Spermatophyta</taxon>
        <taxon>Magnoliopsida</taxon>
        <taxon>eudicotyledons</taxon>
        <taxon>Gunneridae</taxon>
        <taxon>Pentapetalae</taxon>
        <taxon>rosids</taxon>
        <taxon>fabids</taxon>
        <taxon>Malpighiales</taxon>
        <taxon>Passifloraceae</taxon>
        <taxon>Turnera</taxon>
    </lineage>
</organism>
<name>A0A9Q0FL62_9ROSI</name>
<evidence type="ECO:0000313" key="1">
    <source>
        <dbReference type="EMBL" id="KAJ4833539.1"/>
    </source>
</evidence>
<keyword evidence="2" id="KW-1185">Reference proteome</keyword>
<reference evidence="1" key="2">
    <citation type="journal article" date="2023" name="Plants (Basel)">
        <title>Annotation of the Turnera subulata (Passifloraceae) Draft Genome Reveals the S-Locus Evolved after the Divergence of Turneroideae from Passifloroideae in a Stepwise Manner.</title>
        <authorList>
            <person name="Henning P.M."/>
            <person name="Roalson E.H."/>
            <person name="Mir W."/>
            <person name="McCubbin A.G."/>
            <person name="Shore J.S."/>
        </authorList>
    </citation>
    <scope>NUCLEOTIDE SEQUENCE</scope>
    <source>
        <strain evidence="1">F60SS</strain>
    </source>
</reference>
<sequence>LYFLFLPTRFHILSCLFPLAFLFLSALAFSAITHLLFLSPLLFATSPPCRAVASPSTHHRHLKPLDHLPPPLLSFFLPLPRPPTRPGKRRRLPPLLLQQPEDAPTRGLSWSHHRSQVRSLLPLCSRCRRHDQRSLSTSWQHDPPPLPFSSPLCFCLRR</sequence>
<protein>
    <submittedName>
        <fullName evidence="1">Uncharacterized protein</fullName>
    </submittedName>
</protein>
<dbReference type="EMBL" id="JAKUCV010004922">
    <property type="protein sequence ID" value="KAJ4833539.1"/>
    <property type="molecule type" value="Genomic_DNA"/>
</dbReference>
<feature type="non-terminal residue" evidence="1">
    <location>
        <position position="1"/>
    </location>
</feature>
<evidence type="ECO:0000313" key="2">
    <source>
        <dbReference type="Proteomes" id="UP001141552"/>
    </source>
</evidence>
<dbReference type="AlphaFoldDB" id="A0A9Q0FL62"/>